<dbReference type="InterPro" id="IPR011990">
    <property type="entry name" value="TPR-like_helical_dom_sf"/>
</dbReference>
<dbReference type="Proteomes" id="UP001550348">
    <property type="component" value="Unassembled WGS sequence"/>
</dbReference>
<dbReference type="RefSeq" id="WP_355668248.1">
    <property type="nucleotide sequence ID" value="NZ_JBEXRX010000228.1"/>
</dbReference>
<sequence length="215" mass="24073">MASAYATYQQNVEQKSKEARSELGQVIQRMSDLSRENGTEVKNGKGQVVGRQPRVGLDSERVALAQRAADIIREIPQDVSAHECYLVAQAFYDSDRYAESVEIAKIGTSKKVDWKTHPRLYRIEGGALFGQGKLDEARKAMQAAIDAAPTGPHDERIYSQAFSENFWAIWERKVRACDEARQHFKNAKLMAGLLASENYRISMNEYLGGAEPACQ</sequence>
<reference evidence="1 2" key="1">
    <citation type="submission" date="2024-06" db="EMBL/GenBank/DDBJ databases">
        <title>The Natural Products Discovery Center: Release of the First 8490 Sequenced Strains for Exploring Actinobacteria Biosynthetic Diversity.</title>
        <authorList>
            <person name="Kalkreuter E."/>
            <person name="Kautsar S.A."/>
            <person name="Yang D."/>
            <person name="Bader C.D."/>
            <person name="Teijaro C.N."/>
            <person name="Fluegel L."/>
            <person name="Davis C.M."/>
            <person name="Simpson J.R."/>
            <person name="Lauterbach L."/>
            <person name="Steele A.D."/>
            <person name="Gui C."/>
            <person name="Meng S."/>
            <person name="Li G."/>
            <person name="Viehrig K."/>
            <person name="Ye F."/>
            <person name="Su P."/>
            <person name="Kiefer A.F."/>
            <person name="Nichols A."/>
            <person name="Cepeda A.J."/>
            <person name="Yan W."/>
            <person name="Fan B."/>
            <person name="Jiang Y."/>
            <person name="Adhikari A."/>
            <person name="Zheng C.-J."/>
            <person name="Schuster L."/>
            <person name="Cowan T.M."/>
            <person name="Smanski M.J."/>
            <person name="Chevrette M.G."/>
            <person name="De Carvalho L.P.S."/>
            <person name="Shen B."/>
        </authorList>
    </citation>
    <scope>NUCLEOTIDE SEQUENCE [LARGE SCALE GENOMIC DNA]</scope>
    <source>
        <strain evidence="1 2">NPDC006286</strain>
    </source>
</reference>
<evidence type="ECO:0000313" key="1">
    <source>
        <dbReference type="EMBL" id="MEU0156758.1"/>
    </source>
</evidence>
<dbReference type="EMBL" id="JBEXRX010000228">
    <property type="protein sequence ID" value="MEU0156758.1"/>
    <property type="molecule type" value="Genomic_DNA"/>
</dbReference>
<dbReference type="SUPFAM" id="SSF48452">
    <property type="entry name" value="TPR-like"/>
    <property type="match status" value="1"/>
</dbReference>
<keyword evidence="2" id="KW-1185">Reference proteome</keyword>
<accession>A0ABV2VVD5</accession>
<gene>
    <name evidence="1" type="ORF">ABZ071_33805</name>
</gene>
<protein>
    <recommendedName>
        <fullName evidence="3">Tetratricopeptide repeat protein</fullName>
    </recommendedName>
</protein>
<dbReference type="Gene3D" id="1.25.40.10">
    <property type="entry name" value="Tetratricopeptide repeat domain"/>
    <property type="match status" value="1"/>
</dbReference>
<name>A0ABV2VVD5_9ACTN</name>
<evidence type="ECO:0000313" key="2">
    <source>
        <dbReference type="Proteomes" id="UP001550348"/>
    </source>
</evidence>
<proteinExistence type="predicted"/>
<comment type="caution">
    <text evidence="1">The sequence shown here is derived from an EMBL/GenBank/DDBJ whole genome shotgun (WGS) entry which is preliminary data.</text>
</comment>
<organism evidence="1 2">
    <name type="scientific">Micromonospora fulviviridis</name>
    <dbReference type="NCBI Taxonomy" id="47860"/>
    <lineage>
        <taxon>Bacteria</taxon>
        <taxon>Bacillati</taxon>
        <taxon>Actinomycetota</taxon>
        <taxon>Actinomycetes</taxon>
        <taxon>Micromonosporales</taxon>
        <taxon>Micromonosporaceae</taxon>
        <taxon>Micromonospora</taxon>
    </lineage>
</organism>
<evidence type="ECO:0008006" key="3">
    <source>
        <dbReference type="Google" id="ProtNLM"/>
    </source>
</evidence>